<dbReference type="AlphaFoldDB" id="A0A9R1VG64"/>
<accession>A0A9R1VG64</accession>
<dbReference type="Proteomes" id="UP000235145">
    <property type="component" value="Unassembled WGS sequence"/>
</dbReference>
<sequence>MVQFGQAGLKPSQIKKVVNTMKTSNITDVTAKQCADVLIEHRKQHRGKEFYGFIKHFQDKTLVDSDRYFVVDLSDDGYPRNIFWADGRSRDVYTNFIDVLVFDVVTSPFSPPEKSDFVYAL</sequence>
<reference evidence="1 2" key="1">
    <citation type="journal article" date="2017" name="Nat. Commun.">
        <title>Genome assembly with in vitro proximity ligation data and whole-genome triplication in lettuce.</title>
        <authorList>
            <person name="Reyes-Chin-Wo S."/>
            <person name="Wang Z."/>
            <person name="Yang X."/>
            <person name="Kozik A."/>
            <person name="Arikit S."/>
            <person name="Song C."/>
            <person name="Xia L."/>
            <person name="Froenicke L."/>
            <person name="Lavelle D.O."/>
            <person name="Truco M.J."/>
            <person name="Xia R."/>
            <person name="Zhu S."/>
            <person name="Xu C."/>
            <person name="Xu H."/>
            <person name="Xu X."/>
            <person name="Cox K."/>
            <person name="Korf I."/>
            <person name="Meyers B.C."/>
            <person name="Michelmore R.W."/>
        </authorList>
    </citation>
    <scope>NUCLEOTIDE SEQUENCE [LARGE SCALE GENOMIC DNA]</scope>
    <source>
        <strain evidence="2">cv. Salinas</strain>
        <tissue evidence="1">Seedlings</tissue>
    </source>
</reference>
<evidence type="ECO:0000313" key="2">
    <source>
        <dbReference type="Proteomes" id="UP000235145"/>
    </source>
</evidence>
<evidence type="ECO:0008006" key="3">
    <source>
        <dbReference type="Google" id="ProtNLM"/>
    </source>
</evidence>
<dbReference type="PANTHER" id="PTHR47718">
    <property type="entry name" value="OS01G0519700 PROTEIN"/>
    <property type="match status" value="1"/>
</dbReference>
<dbReference type="EMBL" id="NBSK02000005">
    <property type="protein sequence ID" value="KAJ0205771.1"/>
    <property type="molecule type" value="Genomic_DNA"/>
</dbReference>
<evidence type="ECO:0000313" key="1">
    <source>
        <dbReference type="EMBL" id="KAJ0205771.1"/>
    </source>
</evidence>
<keyword evidence="2" id="KW-1185">Reference proteome</keyword>
<dbReference type="PANTHER" id="PTHR47718:SF7">
    <property type="entry name" value="PROTEIN FAR1-RELATED SEQUENCE"/>
    <property type="match status" value="1"/>
</dbReference>
<organism evidence="1 2">
    <name type="scientific">Lactuca sativa</name>
    <name type="common">Garden lettuce</name>
    <dbReference type="NCBI Taxonomy" id="4236"/>
    <lineage>
        <taxon>Eukaryota</taxon>
        <taxon>Viridiplantae</taxon>
        <taxon>Streptophyta</taxon>
        <taxon>Embryophyta</taxon>
        <taxon>Tracheophyta</taxon>
        <taxon>Spermatophyta</taxon>
        <taxon>Magnoliopsida</taxon>
        <taxon>eudicotyledons</taxon>
        <taxon>Gunneridae</taxon>
        <taxon>Pentapetalae</taxon>
        <taxon>asterids</taxon>
        <taxon>campanulids</taxon>
        <taxon>Asterales</taxon>
        <taxon>Asteraceae</taxon>
        <taxon>Cichorioideae</taxon>
        <taxon>Cichorieae</taxon>
        <taxon>Lactucinae</taxon>
        <taxon>Lactuca</taxon>
    </lineage>
</organism>
<comment type="caution">
    <text evidence="1">The sequence shown here is derived from an EMBL/GenBank/DDBJ whole genome shotgun (WGS) entry which is preliminary data.</text>
</comment>
<name>A0A9R1VG64_LACSA</name>
<protein>
    <recommendedName>
        <fullName evidence="3">Protein FAR1-RELATED SEQUENCE</fullName>
    </recommendedName>
</protein>
<gene>
    <name evidence="1" type="ORF">LSAT_V11C500292590</name>
</gene>
<proteinExistence type="predicted"/>